<reference evidence="1 2" key="1">
    <citation type="journal article" date="2014" name="Int. J. Syst. Evol. Microbiol.">
        <title>Complete genome sequence of Corynebacterium casei LMG S-19264T (=DSM 44701T), isolated from a smear-ripened cheese.</title>
        <authorList>
            <consortium name="US DOE Joint Genome Institute (JGI-PGF)"/>
            <person name="Walter F."/>
            <person name="Albersmeier A."/>
            <person name="Kalinowski J."/>
            <person name="Ruckert C."/>
        </authorList>
    </citation>
    <scope>NUCLEOTIDE SEQUENCE [LARGE SCALE GENOMIC DNA]</scope>
    <source>
        <strain evidence="1 2">CGMCC 1.15896</strain>
    </source>
</reference>
<comment type="caution">
    <text evidence="1">The sequence shown here is derived from an EMBL/GenBank/DDBJ whole genome shotgun (WGS) entry which is preliminary data.</text>
</comment>
<protein>
    <submittedName>
        <fullName evidence="1">Uncharacterized protein</fullName>
    </submittedName>
</protein>
<evidence type="ECO:0000313" key="2">
    <source>
        <dbReference type="Proteomes" id="UP000596977"/>
    </source>
</evidence>
<name>A0A916RR68_9HYPH</name>
<dbReference type="EMBL" id="BMKB01000016">
    <property type="protein sequence ID" value="GGA65525.1"/>
    <property type="molecule type" value="Genomic_DNA"/>
</dbReference>
<sequence length="62" mass="6769">MSDDYSARAGKCLLERGDDLDFFRSIHATLHVKPDPSWIGPLQYALPTIGKGGAMPVNRNAP</sequence>
<dbReference type="AlphaFoldDB" id="A0A916RR68"/>
<dbReference type="Proteomes" id="UP000596977">
    <property type="component" value="Unassembled WGS sequence"/>
</dbReference>
<proteinExistence type="predicted"/>
<keyword evidence="2" id="KW-1185">Reference proteome</keyword>
<organism evidence="1 2">
    <name type="scientific">Pelagibacterium lentulum</name>
    <dbReference type="NCBI Taxonomy" id="2029865"/>
    <lineage>
        <taxon>Bacteria</taxon>
        <taxon>Pseudomonadati</taxon>
        <taxon>Pseudomonadota</taxon>
        <taxon>Alphaproteobacteria</taxon>
        <taxon>Hyphomicrobiales</taxon>
        <taxon>Devosiaceae</taxon>
        <taxon>Pelagibacterium</taxon>
    </lineage>
</organism>
<accession>A0A916RR68</accession>
<evidence type="ECO:0000313" key="1">
    <source>
        <dbReference type="EMBL" id="GGA65525.1"/>
    </source>
</evidence>
<gene>
    <name evidence="1" type="ORF">GCM10011499_39950</name>
</gene>